<evidence type="ECO:0000313" key="5">
    <source>
        <dbReference type="Proteomes" id="UP000651837"/>
    </source>
</evidence>
<dbReference type="AlphaFoldDB" id="A0A316DYE9"/>
<dbReference type="EMBL" id="QGGQ01000005">
    <property type="protein sequence ID" value="PWK23134.1"/>
    <property type="molecule type" value="Genomic_DNA"/>
</dbReference>
<reference evidence="2 5" key="2">
    <citation type="submission" date="2020-07" db="EMBL/GenBank/DDBJ databases">
        <title>The draft genome sequence of Maribacter polysiphoniae KCTC 22021.</title>
        <authorList>
            <person name="Mu L."/>
        </authorList>
    </citation>
    <scope>NUCLEOTIDE SEQUENCE [LARGE SCALE GENOMIC DNA]</scope>
    <source>
        <strain evidence="2 5">KCTC 22021</strain>
    </source>
</reference>
<feature type="domain" description="Cupin type-2" evidence="1">
    <location>
        <begin position="33"/>
        <end position="89"/>
    </location>
</feature>
<dbReference type="InterPro" id="IPR011051">
    <property type="entry name" value="RmlC_Cupin_sf"/>
</dbReference>
<dbReference type="Proteomes" id="UP000651837">
    <property type="component" value="Unassembled WGS sequence"/>
</dbReference>
<dbReference type="InterPro" id="IPR014710">
    <property type="entry name" value="RmlC-like_jellyroll"/>
</dbReference>
<protein>
    <submittedName>
        <fullName evidence="3">Cupin domain-containing protein</fullName>
    </submittedName>
</protein>
<dbReference type="Proteomes" id="UP000245667">
    <property type="component" value="Unassembled WGS sequence"/>
</dbReference>
<reference evidence="3 4" key="1">
    <citation type="submission" date="2018-05" db="EMBL/GenBank/DDBJ databases">
        <title>Genomic Encyclopedia of Archaeal and Bacterial Type Strains, Phase II (KMG-II): from individual species to whole genera.</title>
        <authorList>
            <person name="Goeker M."/>
        </authorList>
    </citation>
    <scope>NUCLEOTIDE SEQUENCE [LARGE SCALE GENOMIC DNA]</scope>
    <source>
        <strain evidence="3 4">DSM 23514</strain>
    </source>
</reference>
<dbReference type="OrthoDB" id="1121094at2"/>
<dbReference type="InterPro" id="IPR013096">
    <property type="entry name" value="Cupin_2"/>
</dbReference>
<gene>
    <name evidence="2" type="ORF">HZY62_03930</name>
    <name evidence="3" type="ORF">LX92_02463</name>
</gene>
<proteinExistence type="predicted"/>
<dbReference type="EMBL" id="JACWLN010000001">
    <property type="protein sequence ID" value="MBD1259724.1"/>
    <property type="molecule type" value="Genomic_DNA"/>
</dbReference>
<evidence type="ECO:0000313" key="4">
    <source>
        <dbReference type="Proteomes" id="UP000245667"/>
    </source>
</evidence>
<evidence type="ECO:0000313" key="3">
    <source>
        <dbReference type="EMBL" id="PWK23134.1"/>
    </source>
</evidence>
<dbReference type="Gene3D" id="2.60.120.10">
    <property type="entry name" value="Jelly Rolls"/>
    <property type="match status" value="1"/>
</dbReference>
<dbReference type="RefSeq" id="WP_109650987.1">
    <property type="nucleotide sequence ID" value="NZ_JACWLN010000001.1"/>
</dbReference>
<accession>A0A316DYE9</accession>
<evidence type="ECO:0000259" key="1">
    <source>
        <dbReference type="Pfam" id="PF07883"/>
    </source>
</evidence>
<organism evidence="3 4">
    <name type="scientific">Maribacter polysiphoniae</name>
    <dbReference type="NCBI Taxonomy" id="429344"/>
    <lineage>
        <taxon>Bacteria</taxon>
        <taxon>Pseudomonadati</taxon>
        <taxon>Bacteroidota</taxon>
        <taxon>Flavobacteriia</taxon>
        <taxon>Flavobacteriales</taxon>
        <taxon>Flavobacteriaceae</taxon>
        <taxon>Maribacter</taxon>
    </lineage>
</organism>
<sequence length="97" mass="11447">MYEVSNQVVEQGFDKFQLQKLVKTPNYEILNISLEKGEVFPEHTSPKHAHLVVLEGEVIFHINGENHNLREQQYFNFPKEEKHWVEAVVNSKFLVVR</sequence>
<comment type="caution">
    <text evidence="3">The sequence shown here is derived from an EMBL/GenBank/DDBJ whole genome shotgun (WGS) entry which is preliminary data.</text>
</comment>
<dbReference type="SUPFAM" id="SSF51182">
    <property type="entry name" value="RmlC-like cupins"/>
    <property type="match status" value="1"/>
</dbReference>
<dbReference type="Pfam" id="PF07883">
    <property type="entry name" value="Cupin_2"/>
    <property type="match status" value="1"/>
</dbReference>
<evidence type="ECO:0000313" key="2">
    <source>
        <dbReference type="EMBL" id="MBD1259724.1"/>
    </source>
</evidence>
<keyword evidence="5" id="KW-1185">Reference proteome</keyword>
<name>A0A316DYE9_9FLAO</name>